<dbReference type="SMR" id="A0A6H0X5G8"/>
<dbReference type="RefSeq" id="YP_238634.1">
    <property type="nucleotide sequence ID" value="NC_007021.1"/>
</dbReference>
<dbReference type="KEGG" id="vg:5130347"/>
<organism evidence="2 3">
    <name type="scientific">Staphylococcus phage Twort (strain DSM 17442 / HER 48)</name>
    <name type="common">Bacteriophage Twort</name>
    <dbReference type="NCBI Taxonomy" id="2908167"/>
    <lineage>
        <taxon>Viruses</taxon>
        <taxon>Duplodnaviria</taxon>
        <taxon>Heunggongvirae</taxon>
        <taxon>Uroviricota</taxon>
        <taxon>Caudoviricetes</taxon>
        <taxon>Herelleviridae</taxon>
        <taxon>Twortvirinae</taxon>
        <taxon>Twortvirus</taxon>
        <taxon>Twortvirus twort</taxon>
    </lineage>
</organism>
<dbReference type="Pfam" id="PF25696">
    <property type="entry name" value="Phage_Gp168"/>
    <property type="match status" value="1"/>
</dbReference>
<feature type="coiled-coil region" evidence="1">
    <location>
        <begin position="19"/>
        <end position="57"/>
    </location>
</feature>
<evidence type="ECO:0000256" key="1">
    <source>
        <dbReference type="SAM" id="Coils"/>
    </source>
</evidence>
<dbReference type="Proteomes" id="UP000503318">
    <property type="component" value="Segment"/>
</dbReference>
<keyword evidence="1" id="KW-0175">Coiled coil</keyword>
<evidence type="ECO:0000313" key="3">
    <source>
        <dbReference type="Proteomes" id="UP000503318"/>
    </source>
</evidence>
<dbReference type="InterPro" id="IPR057998">
    <property type="entry name" value="Gp168"/>
</dbReference>
<dbReference type="EMBL" id="MT151386">
    <property type="protein sequence ID" value="QIW89171.1"/>
    <property type="molecule type" value="Genomic_DNA"/>
</dbReference>
<reference evidence="2 3" key="1">
    <citation type="submission" date="2020-03" db="EMBL/GenBank/DDBJ databases">
        <title>Variable regions in the genome of staphylococcal bacteriophage Twort.</title>
        <authorList>
            <person name="Glowacka-Rutkowska A."/>
            <person name="Gawor J."/>
            <person name="Lobocka M."/>
        </authorList>
    </citation>
    <scope>NUCLEOTIDE SEQUENCE [LARGE SCALE GENOMIC DNA]</scope>
</reference>
<dbReference type="EMDB" id="EMD-31339"/>
<evidence type="ECO:0000313" key="2">
    <source>
        <dbReference type="EMBL" id="QIW89171.1"/>
    </source>
</evidence>
<organismHost>
    <name type="scientific">Twortvirus twort</name>
    <dbReference type="NCBI Taxonomy" id="55510"/>
</organismHost>
<gene>
    <name evidence="2" type="ORF">TwortDSMZ_173</name>
</gene>
<accession>A0A6H0X5G8</accession>
<sequence>MLFFKEKFYNELSYYRGGHKDLESMFELALEYIEKLEEEDEQQVTDYENAMEEELRDAVDVIESQLEIIKDIVR</sequence>
<proteinExistence type="predicted"/>
<name>A0A6H0X5G8_BPTWO</name>
<protein>
    <submittedName>
        <fullName evidence="2">Sliding clamp inhibitor</fullName>
    </submittedName>
</protein>